<dbReference type="InterPro" id="IPR007627">
    <property type="entry name" value="RNA_pol_sigma70_r2"/>
</dbReference>
<reference evidence="8 9" key="1">
    <citation type="submission" date="2020-12" db="EMBL/GenBank/DDBJ databases">
        <title>A novel species.</title>
        <authorList>
            <person name="Li K."/>
        </authorList>
    </citation>
    <scope>NUCLEOTIDE SEQUENCE [LARGE SCALE GENOMIC DNA]</scope>
    <source>
        <strain evidence="8 9">ZYC-3</strain>
    </source>
</reference>
<dbReference type="GO" id="GO:0003677">
    <property type="term" value="F:DNA binding"/>
    <property type="evidence" value="ECO:0007669"/>
    <property type="project" value="InterPro"/>
</dbReference>
<dbReference type="Pfam" id="PF08281">
    <property type="entry name" value="Sigma70_r4_2"/>
    <property type="match status" value="1"/>
</dbReference>
<dbReference type="KEGG" id="slf:JEQ17_06600"/>
<proteinExistence type="inferred from homology"/>
<dbReference type="NCBIfam" id="TIGR02937">
    <property type="entry name" value="sigma70-ECF"/>
    <property type="match status" value="1"/>
</dbReference>
<dbReference type="PANTHER" id="PTHR30173:SF36">
    <property type="entry name" value="ECF RNA POLYMERASE SIGMA FACTOR SIGJ"/>
    <property type="match status" value="1"/>
</dbReference>
<keyword evidence="5" id="KW-0804">Transcription</keyword>
<dbReference type="InterPro" id="IPR032710">
    <property type="entry name" value="NTF2-like_dom_sf"/>
</dbReference>
<dbReference type="SUPFAM" id="SSF54427">
    <property type="entry name" value="NTF2-like"/>
    <property type="match status" value="1"/>
</dbReference>
<feature type="domain" description="RNA polymerase sigma-70 region 2" evidence="6">
    <location>
        <begin position="20"/>
        <end position="82"/>
    </location>
</feature>
<evidence type="ECO:0000256" key="2">
    <source>
        <dbReference type="ARBA" id="ARBA00011344"/>
    </source>
</evidence>
<dbReference type="SUPFAM" id="SSF88659">
    <property type="entry name" value="Sigma3 and sigma4 domains of RNA polymerase sigma factors"/>
    <property type="match status" value="1"/>
</dbReference>
<dbReference type="Pfam" id="PF04542">
    <property type="entry name" value="Sigma70_r2"/>
    <property type="match status" value="1"/>
</dbReference>
<keyword evidence="4" id="KW-0731">Sigma factor</keyword>
<dbReference type="PANTHER" id="PTHR30173">
    <property type="entry name" value="SIGMA 19 FACTOR"/>
    <property type="match status" value="1"/>
</dbReference>
<dbReference type="SUPFAM" id="SSF88946">
    <property type="entry name" value="Sigma2 domain of RNA polymerase sigma factors"/>
    <property type="match status" value="1"/>
</dbReference>
<dbReference type="InterPro" id="IPR013249">
    <property type="entry name" value="RNA_pol_sigma70_r4_t2"/>
</dbReference>
<evidence type="ECO:0000256" key="5">
    <source>
        <dbReference type="ARBA" id="ARBA00023163"/>
    </source>
</evidence>
<evidence type="ECO:0000256" key="4">
    <source>
        <dbReference type="ARBA" id="ARBA00023082"/>
    </source>
</evidence>
<dbReference type="InterPro" id="IPR013324">
    <property type="entry name" value="RNA_pol_sigma_r3/r4-like"/>
</dbReference>
<dbReference type="GO" id="GO:0006352">
    <property type="term" value="P:DNA-templated transcription initiation"/>
    <property type="evidence" value="ECO:0007669"/>
    <property type="project" value="InterPro"/>
</dbReference>
<evidence type="ECO:0000256" key="3">
    <source>
        <dbReference type="ARBA" id="ARBA00023015"/>
    </source>
</evidence>
<evidence type="ECO:0000313" key="9">
    <source>
        <dbReference type="Proteomes" id="UP000595636"/>
    </source>
</evidence>
<dbReference type="RefSeq" id="WP_200394323.1">
    <property type="nucleotide sequence ID" value="NZ_CP066831.1"/>
</dbReference>
<gene>
    <name evidence="8" type="primary">sigJ</name>
    <name evidence="8" type="ORF">JEQ17_06600</name>
</gene>
<evidence type="ECO:0000256" key="1">
    <source>
        <dbReference type="ARBA" id="ARBA00010641"/>
    </source>
</evidence>
<evidence type="ECO:0000259" key="7">
    <source>
        <dbReference type="Pfam" id="PF08281"/>
    </source>
</evidence>
<dbReference type="NCBIfam" id="NF007214">
    <property type="entry name" value="PRK09636.1"/>
    <property type="match status" value="1"/>
</dbReference>
<accession>A0A7T7KUG7</accession>
<name>A0A7T7KUG7_9ACTN</name>
<dbReference type="Proteomes" id="UP000595636">
    <property type="component" value="Chromosome"/>
</dbReference>
<keyword evidence="3" id="KW-0805">Transcription regulation</keyword>
<dbReference type="GO" id="GO:0016987">
    <property type="term" value="F:sigma factor activity"/>
    <property type="evidence" value="ECO:0007669"/>
    <property type="project" value="UniProtKB-KW"/>
</dbReference>
<dbReference type="Gene3D" id="1.10.1740.10">
    <property type="match status" value="1"/>
</dbReference>
<comment type="similarity">
    <text evidence="1">Belongs to the sigma-70 factor family. ECF subfamily.</text>
</comment>
<evidence type="ECO:0000259" key="6">
    <source>
        <dbReference type="Pfam" id="PF04542"/>
    </source>
</evidence>
<dbReference type="EMBL" id="CP066831">
    <property type="protein sequence ID" value="QQM39167.1"/>
    <property type="molecule type" value="Genomic_DNA"/>
</dbReference>
<dbReference type="InterPro" id="IPR052704">
    <property type="entry name" value="ECF_Sigma-70_Domain"/>
</dbReference>
<dbReference type="Gene3D" id="1.10.10.10">
    <property type="entry name" value="Winged helix-like DNA-binding domain superfamily/Winged helix DNA-binding domain"/>
    <property type="match status" value="1"/>
</dbReference>
<evidence type="ECO:0000313" key="8">
    <source>
        <dbReference type="EMBL" id="QQM39167.1"/>
    </source>
</evidence>
<dbReference type="AlphaFoldDB" id="A0A7T7KUG7"/>
<keyword evidence="9" id="KW-1185">Reference proteome</keyword>
<feature type="domain" description="RNA polymerase sigma factor 70 region 4 type 2" evidence="7">
    <location>
        <begin position="127"/>
        <end position="177"/>
    </location>
</feature>
<dbReference type="Gene3D" id="3.10.450.50">
    <property type="match status" value="1"/>
</dbReference>
<protein>
    <submittedName>
        <fullName evidence="8">RNA polymerase sigma factor SigJ</fullName>
    </submittedName>
</protein>
<organism evidence="8 9">
    <name type="scientific">Streptomyces liliifuscus</name>
    <dbReference type="NCBI Taxonomy" id="2797636"/>
    <lineage>
        <taxon>Bacteria</taxon>
        <taxon>Bacillati</taxon>
        <taxon>Actinomycetota</taxon>
        <taxon>Actinomycetes</taxon>
        <taxon>Kitasatosporales</taxon>
        <taxon>Streptomycetaceae</taxon>
        <taxon>Streptomyces</taxon>
    </lineage>
</organism>
<dbReference type="InterPro" id="IPR013325">
    <property type="entry name" value="RNA_pol_sigma_r2"/>
</dbReference>
<dbReference type="InterPro" id="IPR014284">
    <property type="entry name" value="RNA_pol_sigma-70_dom"/>
</dbReference>
<dbReference type="InterPro" id="IPR036388">
    <property type="entry name" value="WH-like_DNA-bd_sf"/>
</dbReference>
<comment type="subunit">
    <text evidence="2">Interacts transiently with the RNA polymerase catalytic core formed by RpoA, RpoB, RpoC and RpoZ (2 alpha, 1 beta, 1 beta' and 1 omega subunit) to form the RNA polymerase holoenzyme that can initiate transcription.</text>
</comment>
<sequence>MSESPAPETDEALTTATRLFIDHRELLFAIVYNMLGGVADTEDVLQDTWLSWSGSRDRSPLREIDNPRAYLVRIAVNHALERRAVISRRRETYVGPWLPEPLVAESTGPASADAADRVLRGESVSMAMLVVLESLSPLERAVFVLNEVFGYAHTEIAEVIDRSPAAVRQLAHRARRHVHARRPLYEAHPRVRREATERFVEAALGGDIAALMEILAPDVTVWSDGGGKRRPAGLRPIHGRDKAIRLLTSYAGRSEPQGLDIRYRRVNGDDSAVLFAGESPYAVLVMDLTPEGDRVSGLYIVSNPDKLTHVHLGEKDEEEGTA</sequence>